<keyword evidence="4 10" id="KW-0808">Transferase</keyword>
<evidence type="ECO:0000313" key="14">
    <source>
        <dbReference type="EMBL" id="MCJ8354716.1"/>
    </source>
</evidence>
<keyword evidence="8 10" id="KW-0460">Magnesium</keyword>
<evidence type="ECO:0000256" key="6">
    <source>
        <dbReference type="ARBA" id="ARBA00022741"/>
    </source>
</evidence>
<accession>A0AAW5EVC4</accession>
<dbReference type="GO" id="GO:0005524">
    <property type="term" value="F:ATP binding"/>
    <property type="evidence" value="ECO:0007669"/>
    <property type="project" value="UniProtKB-UniRule"/>
</dbReference>
<dbReference type="GO" id="GO:0006400">
    <property type="term" value="P:tRNA modification"/>
    <property type="evidence" value="ECO:0007669"/>
    <property type="project" value="TreeGrafter"/>
</dbReference>
<comment type="cofactor">
    <cofactor evidence="1 10">
        <name>Mg(2+)</name>
        <dbReference type="ChEBI" id="CHEBI:18420"/>
    </cofactor>
</comment>
<dbReference type="InterPro" id="IPR018022">
    <property type="entry name" value="IPT"/>
</dbReference>
<comment type="caution">
    <text evidence="14">The sequence shown here is derived from an EMBL/GenBank/DDBJ whole genome shotgun (WGS) entry which is preliminary data.</text>
</comment>
<organism evidence="14 15">
    <name type="scientific">Novacetimonas hansenii</name>
    <name type="common">Komagataeibacter hansenii</name>
    <dbReference type="NCBI Taxonomy" id="436"/>
    <lineage>
        <taxon>Bacteria</taxon>
        <taxon>Pseudomonadati</taxon>
        <taxon>Pseudomonadota</taxon>
        <taxon>Alphaproteobacteria</taxon>
        <taxon>Acetobacterales</taxon>
        <taxon>Acetobacteraceae</taxon>
        <taxon>Novacetimonas</taxon>
    </lineage>
</organism>
<evidence type="ECO:0000256" key="1">
    <source>
        <dbReference type="ARBA" id="ARBA00001946"/>
    </source>
</evidence>
<evidence type="ECO:0000256" key="11">
    <source>
        <dbReference type="RuleBase" id="RU003783"/>
    </source>
</evidence>
<dbReference type="EMBL" id="JAIBCX010000034">
    <property type="protein sequence ID" value="MCJ8354716.1"/>
    <property type="molecule type" value="Genomic_DNA"/>
</dbReference>
<dbReference type="InterPro" id="IPR039657">
    <property type="entry name" value="Dimethylallyltransferase"/>
</dbReference>
<dbReference type="SUPFAM" id="SSF52540">
    <property type="entry name" value="P-loop containing nucleoside triphosphate hydrolases"/>
    <property type="match status" value="2"/>
</dbReference>
<feature type="site" description="Interaction with substrate tRNA" evidence="10">
    <location>
        <position position="108"/>
    </location>
</feature>
<dbReference type="InterPro" id="IPR027417">
    <property type="entry name" value="P-loop_NTPase"/>
</dbReference>
<dbReference type="AlphaFoldDB" id="A0AAW5EVC4"/>
<feature type="binding site" evidence="10">
    <location>
        <begin position="19"/>
        <end position="24"/>
    </location>
    <ligand>
        <name>substrate</name>
    </ligand>
</feature>
<comment type="caution">
    <text evidence="10">Lacks conserved residue(s) required for the propagation of feature annotation.</text>
</comment>
<dbReference type="RefSeq" id="WP_247067439.1">
    <property type="nucleotide sequence ID" value="NZ_CP094848.1"/>
</dbReference>
<comment type="subunit">
    <text evidence="10">Monomer.</text>
</comment>
<dbReference type="PANTHER" id="PTHR11088">
    <property type="entry name" value="TRNA DIMETHYLALLYLTRANSFERASE"/>
    <property type="match status" value="1"/>
</dbReference>
<protein>
    <recommendedName>
        <fullName evidence="10">tRNA dimethylallyltransferase</fullName>
        <ecNumber evidence="10">2.5.1.75</ecNumber>
    </recommendedName>
    <alternativeName>
        <fullName evidence="10">Dimethylallyl diphosphate:tRNA dimethylallyltransferase</fullName>
        <shortName evidence="10">DMAPP:tRNA dimethylallyltransferase</shortName>
        <shortName evidence="10">DMATase</shortName>
    </alternativeName>
    <alternativeName>
        <fullName evidence="10">Isopentenyl-diphosphate:tRNA isopentenyltransferase</fullName>
        <shortName evidence="10">IPP transferase</shortName>
        <shortName evidence="10">IPPT</shortName>
        <shortName evidence="10">IPTase</shortName>
    </alternativeName>
</protein>
<comment type="catalytic activity">
    <reaction evidence="9 10 11">
        <text>adenosine(37) in tRNA + dimethylallyl diphosphate = N(6)-dimethylallyladenosine(37) in tRNA + diphosphate</text>
        <dbReference type="Rhea" id="RHEA:26482"/>
        <dbReference type="Rhea" id="RHEA-COMP:10162"/>
        <dbReference type="Rhea" id="RHEA-COMP:10375"/>
        <dbReference type="ChEBI" id="CHEBI:33019"/>
        <dbReference type="ChEBI" id="CHEBI:57623"/>
        <dbReference type="ChEBI" id="CHEBI:74411"/>
        <dbReference type="ChEBI" id="CHEBI:74415"/>
        <dbReference type="EC" id="2.5.1.75"/>
    </reaction>
</comment>
<feature type="binding site" evidence="10">
    <location>
        <begin position="17"/>
        <end position="24"/>
    </location>
    <ligand>
        <name>ATP</name>
        <dbReference type="ChEBI" id="CHEBI:30616"/>
    </ligand>
</feature>
<evidence type="ECO:0000256" key="7">
    <source>
        <dbReference type="ARBA" id="ARBA00022840"/>
    </source>
</evidence>
<sequence>MTQGTETGLRPAVIVAGPTCSGKSALALALARVIGGTIINTDSMQVYRELRILTARPTVAEEALLPHRLYGVLPAAQAGSVAWWREQALHAADEAWRAGRIPVFCGGTGMYFRALTDGLADIPDPPSEIRAEARAAVLAEGGPAIHARLMAVDPETASALRPGDTQRIARAWEVWRATGRGLSWWRTESVLPPLSARFVSVRLSPPRDLLRQAIAARFVAMMENGAVEEVRALLSCHLSPTLPAMRAHGVPELAAMLRGEMSRQDAITRAVQVTAQYTKRQSTWFAHHSLAAEARTCLHDGRITSGAQQMERDKRKIISFVINCIDAGGRFRLNPAHISPAGGAVLPDGTGAKE</sequence>
<evidence type="ECO:0000256" key="8">
    <source>
        <dbReference type="ARBA" id="ARBA00022842"/>
    </source>
</evidence>
<reference evidence="14" key="1">
    <citation type="journal article" date="2021" name="Polymers (Basel)">
        <title>Highly Stretchable Bacterial Cellulose Produced by Komagataeibacter hansenii SI1.</title>
        <authorList>
            <person name="Cielecka I."/>
            <person name="Ryngajllo M."/>
            <person name="Maniukiewicz W."/>
            <person name="Bielecki S."/>
        </authorList>
    </citation>
    <scope>NUCLEOTIDE SEQUENCE</scope>
    <source>
        <strain evidence="14">SI1</strain>
    </source>
</reference>
<dbReference type="Pfam" id="PF01715">
    <property type="entry name" value="IPPT"/>
    <property type="match status" value="1"/>
</dbReference>
<dbReference type="GO" id="GO:0052381">
    <property type="term" value="F:tRNA dimethylallyltransferase activity"/>
    <property type="evidence" value="ECO:0007669"/>
    <property type="project" value="UniProtKB-UniRule"/>
</dbReference>
<name>A0AAW5EVC4_NOVHA</name>
<evidence type="ECO:0000256" key="9">
    <source>
        <dbReference type="ARBA" id="ARBA00049563"/>
    </source>
</evidence>
<dbReference type="PANTHER" id="PTHR11088:SF60">
    <property type="entry name" value="TRNA DIMETHYLALLYLTRANSFERASE"/>
    <property type="match status" value="1"/>
</dbReference>
<keyword evidence="7 10" id="KW-0067">ATP-binding</keyword>
<dbReference type="Gene3D" id="1.10.20.140">
    <property type="match status" value="1"/>
</dbReference>
<dbReference type="NCBIfam" id="TIGR00174">
    <property type="entry name" value="miaA"/>
    <property type="match status" value="1"/>
</dbReference>
<comment type="similarity">
    <text evidence="3 10 13">Belongs to the IPP transferase family.</text>
</comment>
<evidence type="ECO:0000256" key="4">
    <source>
        <dbReference type="ARBA" id="ARBA00022679"/>
    </source>
</evidence>
<dbReference type="HAMAP" id="MF_00185">
    <property type="entry name" value="IPP_trans"/>
    <property type="match status" value="1"/>
</dbReference>
<comment type="function">
    <text evidence="2 10 12">Catalyzes the transfer of a dimethylallyl group onto the adenine at position 37 in tRNAs that read codons beginning with uridine, leading to the formation of N6-(dimethylallyl)adenosine (i(6)A).</text>
</comment>
<gene>
    <name evidence="10 14" type="primary">miaA</name>
    <name evidence="14" type="ORF">K1W68_12090</name>
</gene>
<evidence type="ECO:0000256" key="5">
    <source>
        <dbReference type="ARBA" id="ARBA00022694"/>
    </source>
</evidence>
<feature type="region of interest" description="Interaction with substrate tRNA" evidence="10">
    <location>
        <begin position="166"/>
        <end position="170"/>
    </location>
</feature>
<feature type="site" description="Interaction with substrate tRNA" evidence="10">
    <location>
        <position position="130"/>
    </location>
</feature>
<dbReference type="Proteomes" id="UP001202887">
    <property type="component" value="Unassembled WGS sequence"/>
</dbReference>
<evidence type="ECO:0000256" key="3">
    <source>
        <dbReference type="ARBA" id="ARBA00005842"/>
    </source>
</evidence>
<reference evidence="14" key="2">
    <citation type="submission" date="2022-03" db="EMBL/GenBank/DDBJ databases">
        <authorList>
            <person name="Ryngajllo M."/>
            <person name="Jacek P."/>
            <person name="Kubiak K."/>
        </authorList>
    </citation>
    <scope>NUCLEOTIDE SEQUENCE</scope>
    <source>
        <strain evidence="14">SI1</strain>
    </source>
</reference>
<evidence type="ECO:0000256" key="13">
    <source>
        <dbReference type="RuleBase" id="RU003785"/>
    </source>
</evidence>
<keyword evidence="6 10" id="KW-0547">Nucleotide-binding</keyword>
<dbReference type="EC" id="2.5.1.75" evidence="10"/>
<evidence type="ECO:0000313" key="15">
    <source>
        <dbReference type="Proteomes" id="UP001202887"/>
    </source>
</evidence>
<feature type="region of interest" description="Interaction with substrate tRNA" evidence="10">
    <location>
        <begin position="42"/>
        <end position="45"/>
    </location>
</feature>
<dbReference type="Gene3D" id="3.40.50.300">
    <property type="entry name" value="P-loop containing nucleotide triphosphate hydrolases"/>
    <property type="match status" value="1"/>
</dbReference>
<evidence type="ECO:0000256" key="2">
    <source>
        <dbReference type="ARBA" id="ARBA00003213"/>
    </source>
</evidence>
<evidence type="ECO:0000256" key="12">
    <source>
        <dbReference type="RuleBase" id="RU003784"/>
    </source>
</evidence>
<keyword evidence="5 10" id="KW-0819">tRNA processing</keyword>
<proteinExistence type="inferred from homology"/>
<evidence type="ECO:0000256" key="10">
    <source>
        <dbReference type="HAMAP-Rule" id="MF_00185"/>
    </source>
</evidence>